<dbReference type="Pfam" id="PF11340">
    <property type="entry name" value="DUF3142"/>
    <property type="match status" value="1"/>
</dbReference>
<organism evidence="1 2">
    <name type="scientific">Limnobaculum parvum</name>
    <dbReference type="NCBI Taxonomy" id="2172103"/>
    <lineage>
        <taxon>Bacteria</taxon>
        <taxon>Pseudomonadati</taxon>
        <taxon>Pseudomonadota</taxon>
        <taxon>Gammaproteobacteria</taxon>
        <taxon>Enterobacterales</taxon>
        <taxon>Budviciaceae</taxon>
        <taxon>Limnobaculum</taxon>
    </lineage>
</organism>
<dbReference type="RefSeq" id="WP_108901255.1">
    <property type="nucleotide sequence ID" value="NZ_CP029185.2"/>
</dbReference>
<dbReference type="EMBL" id="CP029185">
    <property type="protein sequence ID" value="AWH89204.1"/>
    <property type="molecule type" value="Genomic_DNA"/>
</dbReference>
<accession>A0A2Y9U0Q2</accession>
<gene>
    <name evidence="1" type="ORF">HYN51_11985</name>
</gene>
<evidence type="ECO:0000313" key="2">
    <source>
        <dbReference type="Proteomes" id="UP000244908"/>
    </source>
</evidence>
<dbReference type="AlphaFoldDB" id="A0A2Y9U0Q2"/>
<dbReference type="Proteomes" id="UP000244908">
    <property type="component" value="Chromosome"/>
</dbReference>
<sequence length="245" mass="27969">MGRETALLLVTKRVLLVLSLLLSPIVCVAQTGVDASQYQMFWLWAGVRPQPVLHQMSELYLYQGEIVRQQGKARLWSKGIPVSRLKVPKLWLSIRVTTLDIPEPMLDAMLTLREKWVAAGNQHVGIQIDFDAASYQIDKYSEFLSRLRNKLPKDCPLSVTGLLDWAKTGNVNQLNQLPVDELVVQTYQGRKTVTHYDAYLPALLDLTIPFRVGLVQYGEWDKQWQQRLSQSPYYDGEVVFLLNPG</sequence>
<reference evidence="1 2" key="1">
    <citation type="journal article" date="2019" name="Int. J. Syst. Evol. Microbiol.">
        <title>Limnobaculum parvum gen. nov., sp. nov., isolated from a freshwater lake.</title>
        <authorList>
            <person name="Baek C."/>
            <person name="Shin S.K."/>
            <person name="Yi H."/>
        </authorList>
    </citation>
    <scope>NUCLEOTIDE SEQUENCE [LARGE SCALE GENOMIC DNA]</scope>
    <source>
        <strain evidence="1 2">HYN0051</strain>
    </source>
</reference>
<name>A0A2Y9U0Q2_9GAMM</name>
<evidence type="ECO:0000313" key="1">
    <source>
        <dbReference type="EMBL" id="AWH89204.1"/>
    </source>
</evidence>
<protein>
    <submittedName>
        <fullName evidence="1">DUF3142 domain-containing protein</fullName>
    </submittedName>
</protein>
<proteinExistence type="predicted"/>
<dbReference type="InterPro" id="IPR021488">
    <property type="entry name" value="DUF3142"/>
</dbReference>
<keyword evidence="2" id="KW-1185">Reference proteome</keyword>
<dbReference type="KEGG" id="lpv:HYN51_11985"/>
<dbReference type="OrthoDB" id="6987031at2"/>